<dbReference type="InterPro" id="IPR042206">
    <property type="entry name" value="CRISPR-assoc_Cas1_C"/>
</dbReference>
<dbReference type="GO" id="GO:0003677">
    <property type="term" value="F:DNA binding"/>
    <property type="evidence" value="ECO:0007669"/>
    <property type="project" value="UniProtKB-KW"/>
</dbReference>
<evidence type="ECO:0000256" key="2">
    <source>
        <dbReference type="ARBA" id="ARBA00022723"/>
    </source>
</evidence>
<dbReference type="HAMAP" id="MF_01470">
    <property type="entry name" value="Cas1"/>
    <property type="match status" value="1"/>
</dbReference>
<gene>
    <name evidence="10 11" type="primary">cas1</name>
    <name evidence="11" type="ORF">IAC55_01860</name>
</gene>
<dbReference type="InterPro" id="IPR042211">
    <property type="entry name" value="CRISPR-assoc_Cas1_N"/>
</dbReference>
<organism evidence="11 12">
    <name type="scientific">Candidatus Fimicola merdigallinarum</name>
    <dbReference type="NCBI Taxonomy" id="2840819"/>
    <lineage>
        <taxon>Bacteria</taxon>
        <taxon>Bacillati</taxon>
        <taxon>Bacillota</taxon>
        <taxon>Clostridia</taxon>
        <taxon>Lachnospirales</taxon>
        <taxon>Lachnospiraceae</taxon>
        <taxon>Lachnospiraceae incertae sedis</taxon>
        <taxon>Candidatus Fimicola</taxon>
    </lineage>
</organism>
<dbReference type="PANTHER" id="PTHR34353">
    <property type="entry name" value="CRISPR-ASSOCIATED ENDONUCLEASE CAS1 1"/>
    <property type="match status" value="1"/>
</dbReference>
<dbReference type="Gene3D" id="1.20.120.920">
    <property type="entry name" value="CRISPR-associated endonuclease Cas1, C-terminal domain"/>
    <property type="match status" value="1"/>
</dbReference>
<dbReference type="GO" id="GO:0046872">
    <property type="term" value="F:metal ion binding"/>
    <property type="evidence" value="ECO:0007669"/>
    <property type="project" value="UniProtKB-UniRule"/>
</dbReference>
<dbReference type="NCBIfam" id="TIGR00287">
    <property type="entry name" value="cas1"/>
    <property type="match status" value="1"/>
</dbReference>
<evidence type="ECO:0000256" key="5">
    <source>
        <dbReference type="ARBA" id="ARBA00022842"/>
    </source>
</evidence>
<accession>A0A9D9DWG8</accession>
<keyword evidence="5 10" id="KW-0460">Magnesium</keyword>
<dbReference type="PANTHER" id="PTHR34353:SF2">
    <property type="entry name" value="CRISPR-ASSOCIATED ENDONUCLEASE CAS1 1"/>
    <property type="match status" value="1"/>
</dbReference>
<comment type="similarity">
    <text evidence="10">Belongs to the CRISPR-associated endonuclease Cas1 family.</text>
</comment>
<protein>
    <recommendedName>
        <fullName evidence="10">CRISPR-associated endonuclease Cas1</fullName>
        <ecNumber evidence="10">3.1.-.-</ecNumber>
    </recommendedName>
</protein>
<evidence type="ECO:0000256" key="1">
    <source>
        <dbReference type="ARBA" id="ARBA00022722"/>
    </source>
</evidence>
<reference evidence="11" key="1">
    <citation type="submission" date="2020-10" db="EMBL/GenBank/DDBJ databases">
        <authorList>
            <person name="Gilroy R."/>
        </authorList>
    </citation>
    <scope>NUCLEOTIDE SEQUENCE</scope>
    <source>
        <strain evidence="11">F6-4510</strain>
    </source>
</reference>
<evidence type="ECO:0000256" key="6">
    <source>
        <dbReference type="ARBA" id="ARBA00023118"/>
    </source>
</evidence>
<keyword evidence="2 10" id="KW-0479">Metal-binding</keyword>
<dbReference type="InterPro" id="IPR019855">
    <property type="entry name" value="CRISPR-assoc_Cas1_NMENI"/>
</dbReference>
<keyword evidence="6 10" id="KW-0051">Antiviral defense</keyword>
<keyword evidence="3 10" id="KW-0255">Endonuclease</keyword>
<evidence type="ECO:0000256" key="3">
    <source>
        <dbReference type="ARBA" id="ARBA00022759"/>
    </source>
</evidence>
<feature type="binding site" evidence="10">
    <location>
        <position position="203"/>
    </location>
    <ligand>
        <name>Mn(2+)</name>
        <dbReference type="ChEBI" id="CHEBI:29035"/>
    </ligand>
</feature>
<dbReference type="InterPro" id="IPR002729">
    <property type="entry name" value="CRISPR-assoc_Cas1"/>
</dbReference>
<dbReference type="EMBL" id="JADIMX010000035">
    <property type="protein sequence ID" value="MBO8434053.1"/>
    <property type="molecule type" value="Genomic_DNA"/>
</dbReference>
<feature type="binding site" evidence="10">
    <location>
        <position position="147"/>
    </location>
    <ligand>
        <name>Mn(2+)</name>
        <dbReference type="ChEBI" id="CHEBI:29035"/>
    </ligand>
</feature>
<dbReference type="Proteomes" id="UP000823611">
    <property type="component" value="Unassembled WGS sequence"/>
</dbReference>
<proteinExistence type="inferred from homology"/>
<comment type="function">
    <text evidence="10">CRISPR (clustered regularly interspaced short palindromic repeat), is an adaptive immune system that provides protection against mobile genetic elements (viruses, transposable elements and conjugative plasmids). CRISPR clusters contain spacers, sequences complementary to antecedent mobile elements, and target invading nucleic acids. CRISPR clusters are transcribed and processed into CRISPR RNA (crRNA). Acts as a dsDNA endonuclease. Involved in the integration of spacer DNA into the CRISPR cassette.</text>
</comment>
<dbReference type="Gene3D" id="3.100.10.20">
    <property type="entry name" value="CRISPR-associated endonuclease Cas1, N-terminal domain"/>
    <property type="match status" value="1"/>
</dbReference>
<evidence type="ECO:0000256" key="7">
    <source>
        <dbReference type="ARBA" id="ARBA00023125"/>
    </source>
</evidence>
<keyword evidence="7 10" id="KW-0238">DNA-binding</keyword>
<evidence type="ECO:0000256" key="4">
    <source>
        <dbReference type="ARBA" id="ARBA00022801"/>
    </source>
</evidence>
<dbReference type="InterPro" id="IPR050646">
    <property type="entry name" value="Cas1"/>
</dbReference>
<keyword evidence="4 10" id="KW-0378">Hydrolase</keyword>
<dbReference type="NCBIfam" id="TIGR03639">
    <property type="entry name" value="cas1_NMENI"/>
    <property type="match status" value="1"/>
</dbReference>
<feature type="binding site" evidence="10">
    <location>
        <position position="218"/>
    </location>
    <ligand>
        <name>Mn(2+)</name>
        <dbReference type="ChEBI" id="CHEBI:29035"/>
    </ligand>
</feature>
<evidence type="ECO:0000313" key="11">
    <source>
        <dbReference type="EMBL" id="MBO8434053.1"/>
    </source>
</evidence>
<comment type="subunit">
    <text evidence="9 10">Homodimer, forms a heterotetramer with a Cas2 homodimer.</text>
</comment>
<evidence type="ECO:0000256" key="9">
    <source>
        <dbReference type="ARBA" id="ARBA00038592"/>
    </source>
</evidence>
<evidence type="ECO:0000256" key="8">
    <source>
        <dbReference type="ARBA" id="ARBA00023211"/>
    </source>
</evidence>
<dbReference type="GO" id="GO:0004520">
    <property type="term" value="F:DNA endonuclease activity"/>
    <property type="evidence" value="ECO:0007669"/>
    <property type="project" value="InterPro"/>
</dbReference>
<keyword evidence="8 10" id="KW-0464">Manganese</keyword>
<evidence type="ECO:0000313" key="12">
    <source>
        <dbReference type="Proteomes" id="UP000823611"/>
    </source>
</evidence>
<comment type="cofactor">
    <cofactor evidence="10">
        <name>Mg(2+)</name>
        <dbReference type="ChEBI" id="CHEBI:18420"/>
    </cofactor>
    <cofactor evidence="10">
        <name>Mn(2+)</name>
        <dbReference type="ChEBI" id="CHEBI:29035"/>
    </cofactor>
</comment>
<name>A0A9D9DWG8_9FIRM</name>
<dbReference type="AlphaFoldDB" id="A0A9D9DWG8"/>
<dbReference type="Pfam" id="PF01867">
    <property type="entry name" value="Cas_Cas1"/>
    <property type="match status" value="1"/>
</dbReference>
<comment type="caution">
    <text evidence="11">The sequence shown here is derived from an EMBL/GenBank/DDBJ whole genome shotgun (WGS) entry which is preliminary data.</text>
</comment>
<evidence type="ECO:0000256" key="10">
    <source>
        <dbReference type="HAMAP-Rule" id="MF_01470"/>
    </source>
</evidence>
<keyword evidence="1 10" id="KW-0540">Nuclease</keyword>
<sequence>MSWRTIVISENAKLDYQLGYMVVRNSKKKKIHLSEISVVIIESTAVSLTAALMCELIKNKIKVVFCDEKRNPSSELVPYYGCHDSSKKIRRQVKWDIKIKERVWTEIVKQKMIFQADLLARLGKIKEENLIREYISEIKLGDETNREGHSAKVYFNGLFGKEFTRETSCNINSALNYGYTIIMSAFSREITASGYSTQLGIFHDNVHNHFNLASDLMEPFRPIVDEMVYFMDLEIFNKKEKMELVGILNKEIFIGERKEYLNNAIGIYCRSVFDALYEDDTSIIEFYRNEL</sequence>
<dbReference type="GO" id="GO:0043571">
    <property type="term" value="P:maintenance of CRISPR repeat elements"/>
    <property type="evidence" value="ECO:0007669"/>
    <property type="project" value="UniProtKB-UniRule"/>
</dbReference>
<dbReference type="GO" id="GO:0016787">
    <property type="term" value="F:hydrolase activity"/>
    <property type="evidence" value="ECO:0007669"/>
    <property type="project" value="UniProtKB-KW"/>
</dbReference>
<reference evidence="11" key="2">
    <citation type="journal article" date="2021" name="PeerJ">
        <title>Extensive microbial diversity within the chicken gut microbiome revealed by metagenomics and culture.</title>
        <authorList>
            <person name="Gilroy R."/>
            <person name="Ravi A."/>
            <person name="Getino M."/>
            <person name="Pursley I."/>
            <person name="Horton D.L."/>
            <person name="Alikhan N.F."/>
            <person name="Baker D."/>
            <person name="Gharbi K."/>
            <person name="Hall N."/>
            <person name="Watson M."/>
            <person name="Adriaenssens E.M."/>
            <person name="Foster-Nyarko E."/>
            <person name="Jarju S."/>
            <person name="Secka A."/>
            <person name="Antonio M."/>
            <person name="Oren A."/>
            <person name="Chaudhuri R.R."/>
            <person name="La Ragione R."/>
            <person name="Hildebrand F."/>
            <person name="Pallen M.J."/>
        </authorList>
    </citation>
    <scope>NUCLEOTIDE SEQUENCE</scope>
    <source>
        <strain evidence="11">F6-4510</strain>
    </source>
</reference>
<dbReference type="EC" id="3.1.-.-" evidence="10"/>
<dbReference type="CDD" id="cd09720">
    <property type="entry name" value="Cas1_II"/>
    <property type="match status" value="1"/>
</dbReference>
<dbReference type="GO" id="GO:0051607">
    <property type="term" value="P:defense response to virus"/>
    <property type="evidence" value="ECO:0007669"/>
    <property type="project" value="UniProtKB-UniRule"/>
</dbReference>